<dbReference type="InterPro" id="IPR001633">
    <property type="entry name" value="EAL_dom"/>
</dbReference>
<protein>
    <recommendedName>
        <fullName evidence="8">GGDEF domain-containing protein</fullName>
    </recommendedName>
</protein>
<dbReference type="SUPFAM" id="SSF55073">
    <property type="entry name" value="Nucleotide cyclase"/>
    <property type="match status" value="1"/>
</dbReference>
<dbReference type="PROSITE" id="PS50112">
    <property type="entry name" value="PAS"/>
    <property type="match status" value="2"/>
</dbReference>
<dbReference type="InterPro" id="IPR001610">
    <property type="entry name" value="PAC"/>
</dbReference>
<dbReference type="PROSITE" id="PS50113">
    <property type="entry name" value="PAC"/>
    <property type="match status" value="2"/>
</dbReference>
<dbReference type="PROSITE" id="PS50887">
    <property type="entry name" value="GGDEF"/>
    <property type="match status" value="1"/>
</dbReference>
<dbReference type="SUPFAM" id="SSF141868">
    <property type="entry name" value="EAL domain-like"/>
    <property type="match status" value="1"/>
</dbReference>
<dbReference type="CDD" id="cd00130">
    <property type="entry name" value="PAS"/>
    <property type="match status" value="1"/>
</dbReference>
<evidence type="ECO:0000313" key="7">
    <source>
        <dbReference type="Proteomes" id="UP000501466"/>
    </source>
</evidence>
<evidence type="ECO:0000259" key="3">
    <source>
        <dbReference type="PROSITE" id="PS50113"/>
    </source>
</evidence>
<dbReference type="InterPro" id="IPR029787">
    <property type="entry name" value="Nucleotide_cyclase"/>
</dbReference>
<dbReference type="Gene3D" id="3.30.450.20">
    <property type="entry name" value="PAS domain"/>
    <property type="match status" value="3"/>
</dbReference>
<proteinExistence type="predicted"/>
<dbReference type="SMART" id="SM00267">
    <property type="entry name" value="GGDEF"/>
    <property type="match status" value="1"/>
</dbReference>
<dbReference type="InterPro" id="IPR052155">
    <property type="entry name" value="Biofilm_reg_signaling"/>
</dbReference>
<evidence type="ECO:0000256" key="1">
    <source>
        <dbReference type="ARBA" id="ARBA00001946"/>
    </source>
</evidence>
<dbReference type="RefSeq" id="WP_173292275.1">
    <property type="nucleotide sequence ID" value="NZ_AP021888.1"/>
</dbReference>
<feature type="domain" description="GGDEF" evidence="5">
    <location>
        <begin position="483"/>
        <end position="615"/>
    </location>
</feature>
<dbReference type="PANTHER" id="PTHR44757:SF2">
    <property type="entry name" value="BIOFILM ARCHITECTURE MAINTENANCE PROTEIN MBAA"/>
    <property type="match status" value="1"/>
</dbReference>
<dbReference type="PANTHER" id="PTHR44757">
    <property type="entry name" value="DIGUANYLATE CYCLASE DGCP"/>
    <property type="match status" value="1"/>
</dbReference>
<evidence type="ECO:0000259" key="2">
    <source>
        <dbReference type="PROSITE" id="PS50112"/>
    </source>
</evidence>
<evidence type="ECO:0000259" key="5">
    <source>
        <dbReference type="PROSITE" id="PS50887"/>
    </source>
</evidence>
<dbReference type="InterPro" id="IPR000160">
    <property type="entry name" value="GGDEF_dom"/>
</dbReference>
<feature type="domain" description="PAS" evidence="2">
    <location>
        <begin position="204"/>
        <end position="242"/>
    </location>
</feature>
<dbReference type="Pfam" id="PF08448">
    <property type="entry name" value="PAS_4"/>
    <property type="match status" value="1"/>
</dbReference>
<sequence length="885" mass="100254">MNSTETPAPDSILSQEERSKLRDRALQALSNGDLQLEGVTPAQQANLDSVFEELRVYQAELEIQNQTLRLAQNQLQSSQTLYQMLFESLPVAALLINAMGVINEINHQALKLLQLKKRHHLLNHSLYRYFSQDSASWLAQNLTRESSLSLREQTLELYTSEGTQVVAGHLVRLPSSQGYGNGQADAQFILLLVDLSLEIAKQEQWQLFESIINNSPTLVYAFDREGKCILANNKLAELVGLEDANQLIGKDRYDLMGEQDAKNHFNNDGLVLSTHHPINYEEHFFKDGKEHFFFSNKFPLKNLNNEIYAVAGISLDITEQRLSEMRLKIALQVFSQGQEGIMICNQNNQILSVNKAFENITGYNEKSVLGKNPSVLSSGKHPKSFYEKMWQTLLSEGKWSGEIWNRRKTGEVYPQFLTISLVYDDKHQVSHYLGVFSDITARKLAEEEIQQLAFYDSLTGTANRFLLRERVEQKLKEVERTLIEFAILYIDLDHFKEINDVYGHGAGDSLLKEVTQRIQTQIRKQDTLSRIGGDEFVLMLDAIECEAAAHTAQKLVGILTAPYFVNDVEMNISASIGLAIYPDHGQDFETLLKFADVAMYYSKTNGRNSYTVFEDWMIKSSQDFVTIDVALRNALIHQKLTLVFQPQVNFQNHQLEGFEALLRWNHPEMGNISPADFIPIAEKSDLIIDISDWVIQQSLQMLSQLQQAGFNAPRVSVNISSREFIHPAFIKRIKNHLALFPNLSAQCLELELTERVAMHDLDKVRMIFEQLHALGVCIALDDFGTGYSSLNTLKNLPLQTLKVDMSFVKEVIVSPEDTGVCNAIIAMAKALKLKTVVEGVENPAQVAFFENAGADTAQGYWFAKPMALPALQHWLKTWEKATQKP</sequence>
<dbReference type="Pfam" id="PF00563">
    <property type="entry name" value="EAL"/>
    <property type="match status" value="1"/>
</dbReference>
<dbReference type="KEGG" id="tzo:THMIRHAT_23100"/>
<dbReference type="CDD" id="cd01948">
    <property type="entry name" value="EAL"/>
    <property type="match status" value="1"/>
</dbReference>
<evidence type="ECO:0000259" key="4">
    <source>
        <dbReference type="PROSITE" id="PS50883"/>
    </source>
</evidence>
<dbReference type="InterPro" id="IPR000014">
    <property type="entry name" value="PAS"/>
</dbReference>
<dbReference type="InterPro" id="IPR035919">
    <property type="entry name" value="EAL_sf"/>
</dbReference>
<feature type="domain" description="EAL" evidence="4">
    <location>
        <begin position="624"/>
        <end position="879"/>
    </location>
</feature>
<dbReference type="InterPro" id="IPR000700">
    <property type="entry name" value="PAS-assoc_C"/>
</dbReference>
<dbReference type="InterPro" id="IPR043128">
    <property type="entry name" value="Rev_trsase/Diguanyl_cyclase"/>
</dbReference>
<dbReference type="PROSITE" id="PS50883">
    <property type="entry name" value="EAL"/>
    <property type="match status" value="1"/>
</dbReference>
<reference evidence="7" key="1">
    <citation type="submission" date="2019-11" db="EMBL/GenBank/DDBJ databases">
        <title>Isolation and characterization of two novel species in the genus Thiomicrorhabdus.</title>
        <authorList>
            <person name="Mochizuki J."/>
            <person name="Kojima H."/>
            <person name="Fukui M."/>
        </authorList>
    </citation>
    <scope>NUCLEOTIDE SEQUENCE [LARGE SCALE GENOMIC DNA]</scope>
    <source>
        <strain evidence="7">AkT22</strain>
    </source>
</reference>
<dbReference type="Pfam" id="PF13426">
    <property type="entry name" value="PAS_9"/>
    <property type="match status" value="1"/>
</dbReference>
<name>A0A6F8PRA2_9GAMM</name>
<dbReference type="SMART" id="SM00091">
    <property type="entry name" value="PAS"/>
    <property type="match status" value="3"/>
</dbReference>
<dbReference type="GO" id="GO:0006355">
    <property type="term" value="P:regulation of DNA-templated transcription"/>
    <property type="evidence" value="ECO:0007669"/>
    <property type="project" value="InterPro"/>
</dbReference>
<dbReference type="Pfam" id="PF00990">
    <property type="entry name" value="GGDEF"/>
    <property type="match status" value="1"/>
</dbReference>
<dbReference type="GO" id="GO:0003824">
    <property type="term" value="F:catalytic activity"/>
    <property type="evidence" value="ECO:0007669"/>
    <property type="project" value="UniProtKB-ARBA"/>
</dbReference>
<dbReference type="Proteomes" id="UP000501466">
    <property type="component" value="Chromosome"/>
</dbReference>
<dbReference type="Gene3D" id="3.30.70.270">
    <property type="match status" value="1"/>
</dbReference>
<dbReference type="AlphaFoldDB" id="A0A6F8PRA2"/>
<dbReference type="InterPro" id="IPR013656">
    <property type="entry name" value="PAS_4"/>
</dbReference>
<dbReference type="CDD" id="cd01949">
    <property type="entry name" value="GGDEF"/>
    <property type="match status" value="1"/>
</dbReference>
<evidence type="ECO:0008006" key="8">
    <source>
        <dbReference type="Google" id="ProtNLM"/>
    </source>
</evidence>
<dbReference type="InterPro" id="IPR013767">
    <property type="entry name" value="PAS_fold"/>
</dbReference>
<dbReference type="InterPro" id="IPR035965">
    <property type="entry name" value="PAS-like_dom_sf"/>
</dbReference>
<keyword evidence="7" id="KW-1185">Reference proteome</keyword>
<accession>A0A6F8PRA2</accession>
<dbReference type="NCBIfam" id="TIGR00229">
    <property type="entry name" value="sensory_box"/>
    <property type="match status" value="2"/>
</dbReference>
<feature type="domain" description="PAC" evidence="3">
    <location>
        <begin position="274"/>
        <end position="329"/>
    </location>
</feature>
<dbReference type="FunFam" id="3.30.70.270:FF:000001">
    <property type="entry name" value="Diguanylate cyclase domain protein"/>
    <property type="match status" value="1"/>
</dbReference>
<dbReference type="Pfam" id="PF00989">
    <property type="entry name" value="PAS"/>
    <property type="match status" value="1"/>
</dbReference>
<dbReference type="EMBL" id="AP021888">
    <property type="protein sequence ID" value="BBP44564.1"/>
    <property type="molecule type" value="Genomic_DNA"/>
</dbReference>
<dbReference type="SMART" id="SM00052">
    <property type="entry name" value="EAL"/>
    <property type="match status" value="1"/>
</dbReference>
<gene>
    <name evidence="6" type="ORF">THMIRHAT_23100</name>
</gene>
<feature type="domain" description="PAC" evidence="3">
    <location>
        <begin position="399"/>
        <end position="451"/>
    </location>
</feature>
<evidence type="ECO:0000313" key="6">
    <source>
        <dbReference type="EMBL" id="BBP44564.1"/>
    </source>
</evidence>
<comment type="cofactor">
    <cofactor evidence="1">
        <name>Mg(2+)</name>
        <dbReference type="ChEBI" id="CHEBI:18420"/>
    </cofactor>
</comment>
<dbReference type="SMART" id="SM00086">
    <property type="entry name" value="PAC"/>
    <property type="match status" value="1"/>
</dbReference>
<dbReference type="SUPFAM" id="SSF55785">
    <property type="entry name" value="PYP-like sensor domain (PAS domain)"/>
    <property type="match status" value="3"/>
</dbReference>
<dbReference type="NCBIfam" id="TIGR00254">
    <property type="entry name" value="GGDEF"/>
    <property type="match status" value="1"/>
</dbReference>
<organism evidence="6 7">
    <name type="scientific">Thiosulfativibrio zosterae</name>
    <dbReference type="NCBI Taxonomy" id="2675053"/>
    <lineage>
        <taxon>Bacteria</taxon>
        <taxon>Pseudomonadati</taxon>
        <taxon>Pseudomonadota</taxon>
        <taxon>Gammaproteobacteria</taxon>
        <taxon>Thiotrichales</taxon>
        <taxon>Piscirickettsiaceae</taxon>
        <taxon>Thiosulfativibrio</taxon>
    </lineage>
</organism>
<dbReference type="Gene3D" id="3.20.20.450">
    <property type="entry name" value="EAL domain"/>
    <property type="match status" value="1"/>
</dbReference>
<feature type="domain" description="PAS" evidence="2">
    <location>
        <begin position="323"/>
        <end position="384"/>
    </location>
</feature>